<sequence length="267" mass="28278">MLKRMVAVVATALAGAALAVPAQAQEQAYADFSAIVALDNCSGSVVRPPAAADSDPALVLTNGHCVKLMGANEVIVNQASSRTFTLLGPSGSSLGTLRATKLAYATMKNTDAAFYQLSATYAQIQSQYRTRALPMLDTHPTQGASIQVVSGYWKRVYSCSVDGFAYTLREGSWTWKDSIRYTRSCNVIGGTSGSPVIDGSGRVVGVNNTINESGQRCTQNNPCEVSQTGQVTVRSGIGYAQETYDIPKCITTGNQFNLTLPGCALPR</sequence>
<reference evidence="2 3" key="1">
    <citation type="submission" date="2018-02" db="EMBL/GenBank/DDBJ databases">
        <title>Genomic Encyclopedia of Archaeal and Bacterial Type Strains, Phase II (KMG-II): from individual species to whole genera.</title>
        <authorList>
            <person name="Goeker M."/>
        </authorList>
    </citation>
    <scope>NUCLEOTIDE SEQUENCE [LARGE SCALE GENOMIC DNA]</scope>
    <source>
        <strain evidence="2 3">YU 961-1</strain>
    </source>
</reference>
<dbReference type="EMBL" id="PTIX01000001">
    <property type="protein sequence ID" value="PPK71286.1"/>
    <property type="molecule type" value="Genomic_DNA"/>
</dbReference>
<dbReference type="InterPro" id="IPR009003">
    <property type="entry name" value="Peptidase_S1_PA"/>
</dbReference>
<dbReference type="RefSeq" id="WP_104476378.1">
    <property type="nucleotide sequence ID" value="NZ_CP154825.1"/>
</dbReference>
<accession>A0A2S6H1J4</accession>
<dbReference type="Proteomes" id="UP000239203">
    <property type="component" value="Unassembled WGS sequence"/>
</dbReference>
<keyword evidence="1" id="KW-0732">Signal</keyword>
<name>A0A2S6H1J4_9PSEU</name>
<dbReference type="Gene3D" id="2.40.10.10">
    <property type="entry name" value="Trypsin-like serine proteases"/>
    <property type="match status" value="2"/>
</dbReference>
<proteinExistence type="predicted"/>
<dbReference type="InterPro" id="IPR043504">
    <property type="entry name" value="Peptidase_S1_PA_chymotrypsin"/>
</dbReference>
<protein>
    <submittedName>
        <fullName evidence="2">Trypsin-like peptidase</fullName>
    </submittedName>
</protein>
<evidence type="ECO:0000313" key="3">
    <source>
        <dbReference type="Proteomes" id="UP000239203"/>
    </source>
</evidence>
<dbReference type="OrthoDB" id="3233951at2"/>
<evidence type="ECO:0000313" key="2">
    <source>
        <dbReference type="EMBL" id="PPK71286.1"/>
    </source>
</evidence>
<evidence type="ECO:0000256" key="1">
    <source>
        <dbReference type="SAM" id="SignalP"/>
    </source>
</evidence>
<dbReference type="SUPFAM" id="SSF50494">
    <property type="entry name" value="Trypsin-like serine proteases"/>
    <property type="match status" value="1"/>
</dbReference>
<dbReference type="Pfam" id="PF13365">
    <property type="entry name" value="Trypsin_2"/>
    <property type="match status" value="1"/>
</dbReference>
<organism evidence="2 3">
    <name type="scientific">Actinokineospora auranticolor</name>
    <dbReference type="NCBI Taxonomy" id="155976"/>
    <lineage>
        <taxon>Bacteria</taxon>
        <taxon>Bacillati</taxon>
        <taxon>Actinomycetota</taxon>
        <taxon>Actinomycetes</taxon>
        <taxon>Pseudonocardiales</taxon>
        <taxon>Pseudonocardiaceae</taxon>
        <taxon>Actinokineospora</taxon>
    </lineage>
</organism>
<comment type="caution">
    <text evidence="2">The sequence shown here is derived from an EMBL/GenBank/DDBJ whole genome shotgun (WGS) entry which is preliminary data.</text>
</comment>
<gene>
    <name evidence="2" type="ORF">CLV40_101475</name>
</gene>
<feature type="signal peptide" evidence="1">
    <location>
        <begin position="1"/>
        <end position="24"/>
    </location>
</feature>
<keyword evidence="3" id="KW-1185">Reference proteome</keyword>
<feature type="chain" id="PRO_5015559905" evidence="1">
    <location>
        <begin position="25"/>
        <end position="267"/>
    </location>
</feature>
<dbReference type="AlphaFoldDB" id="A0A2S6H1J4"/>